<evidence type="ECO:0000313" key="3">
    <source>
        <dbReference type="Proteomes" id="UP001295423"/>
    </source>
</evidence>
<reference evidence="2" key="1">
    <citation type="submission" date="2023-08" db="EMBL/GenBank/DDBJ databases">
        <authorList>
            <person name="Audoor S."/>
            <person name="Bilcke G."/>
        </authorList>
    </citation>
    <scope>NUCLEOTIDE SEQUENCE</scope>
</reference>
<name>A0AAD2FEL2_9STRA</name>
<accession>A0AAD2FEL2</accession>
<dbReference type="AlphaFoldDB" id="A0AAD2FEL2"/>
<feature type="compositionally biased region" description="Basic and acidic residues" evidence="1">
    <location>
        <begin position="29"/>
        <end position="54"/>
    </location>
</feature>
<evidence type="ECO:0000313" key="2">
    <source>
        <dbReference type="EMBL" id="CAJ1932960.1"/>
    </source>
</evidence>
<comment type="caution">
    <text evidence="2">The sequence shown here is derived from an EMBL/GenBank/DDBJ whole genome shotgun (WGS) entry which is preliminary data.</text>
</comment>
<sequence length="88" mass="9232">MAPNDKNEKTPGSIVDTAIDSAKGGMDTARAKIHEATKTEEQKEAEKSITDKVGEALPDSAEEAGSKLGSAIDSGVQQAKDAFDIEKK</sequence>
<organism evidence="2 3">
    <name type="scientific">Cylindrotheca closterium</name>
    <dbReference type="NCBI Taxonomy" id="2856"/>
    <lineage>
        <taxon>Eukaryota</taxon>
        <taxon>Sar</taxon>
        <taxon>Stramenopiles</taxon>
        <taxon>Ochrophyta</taxon>
        <taxon>Bacillariophyta</taxon>
        <taxon>Bacillariophyceae</taxon>
        <taxon>Bacillariophycidae</taxon>
        <taxon>Bacillariales</taxon>
        <taxon>Bacillariaceae</taxon>
        <taxon>Cylindrotheca</taxon>
    </lineage>
</organism>
<evidence type="ECO:0000256" key="1">
    <source>
        <dbReference type="SAM" id="MobiDB-lite"/>
    </source>
</evidence>
<feature type="region of interest" description="Disordered" evidence="1">
    <location>
        <begin position="1"/>
        <end position="88"/>
    </location>
</feature>
<protein>
    <submittedName>
        <fullName evidence="2">Uncharacterized protein</fullName>
    </submittedName>
</protein>
<gene>
    <name evidence="2" type="ORF">CYCCA115_LOCUS3098</name>
</gene>
<dbReference type="EMBL" id="CAKOGP040000225">
    <property type="protein sequence ID" value="CAJ1932960.1"/>
    <property type="molecule type" value="Genomic_DNA"/>
</dbReference>
<proteinExistence type="predicted"/>
<dbReference type="Proteomes" id="UP001295423">
    <property type="component" value="Unassembled WGS sequence"/>
</dbReference>
<keyword evidence="3" id="KW-1185">Reference proteome</keyword>